<dbReference type="EMBL" id="LNQN01000001">
    <property type="protein sequence ID" value="KSU84842.1"/>
    <property type="molecule type" value="Genomic_DNA"/>
</dbReference>
<protein>
    <recommendedName>
        <fullName evidence="4">YppG-like protein</fullName>
    </recommendedName>
</protein>
<reference evidence="2 3" key="1">
    <citation type="journal article" date="2014" name="Antonie Van Leeuwenhoek">
        <title>Fictibacillus enclensis sp. nov., isolated from marine sediment.</title>
        <authorList>
            <person name="Dastager S.G."/>
            <person name="Mawlankar R."/>
            <person name="Srinivasan K."/>
            <person name="Tang S.K."/>
            <person name="Lee J.C."/>
            <person name="Ramana V.V."/>
            <person name="Shouche Y.S."/>
        </authorList>
    </citation>
    <scope>NUCLEOTIDE SEQUENCE [LARGE SCALE GENOMIC DNA]</scope>
    <source>
        <strain evidence="2 3">NIO-1003</strain>
    </source>
</reference>
<comment type="caution">
    <text evidence="2">The sequence shown here is derived from an EMBL/GenBank/DDBJ whole genome shotgun (WGS) entry which is preliminary data.</text>
</comment>
<gene>
    <name evidence="2" type="ORF">AS030_04765</name>
</gene>
<evidence type="ECO:0000313" key="3">
    <source>
        <dbReference type="Proteomes" id="UP000054099"/>
    </source>
</evidence>
<evidence type="ECO:0008006" key="4">
    <source>
        <dbReference type="Google" id="ProtNLM"/>
    </source>
</evidence>
<keyword evidence="3" id="KW-1185">Reference proteome</keyword>
<evidence type="ECO:0000256" key="1">
    <source>
        <dbReference type="SAM" id="MobiDB-lite"/>
    </source>
</evidence>
<accession>A0A0V8JD47</accession>
<dbReference type="RefSeq" id="WP_061968970.1">
    <property type="nucleotide sequence ID" value="NZ_FMAV01000001.1"/>
</dbReference>
<dbReference type="AlphaFoldDB" id="A0A0V8JD47"/>
<sequence>MNFPRYGPPSPMRQRSAMQARHPFPPPRQTREQPPPPSEPPFIPMAYRQPFPRPNPLISAFRTNDGNFDYNKLMAVIDQTVKVAQQVSPLFTAFRKK</sequence>
<dbReference type="Proteomes" id="UP000054099">
    <property type="component" value="Unassembled WGS sequence"/>
</dbReference>
<feature type="compositionally biased region" description="Pro residues" evidence="1">
    <location>
        <begin position="23"/>
        <end position="43"/>
    </location>
</feature>
<feature type="region of interest" description="Disordered" evidence="1">
    <location>
        <begin position="1"/>
        <end position="44"/>
    </location>
</feature>
<dbReference type="Pfam" id="PF14179">
    <property type="entry name" value="YppG"/>
    <property type="match status" value="1"/>
</dbReference>
<name>A0A0V8JD47_9BACL</name>
<organism evidence="2 3">
    <name type="scientific">Fictibacillus enclensis</name>
    <dbReference type="NCBI Taxonomy" id="1017270"/>
    <lineage>
        <taxon>Bacteria</taxon>
        <taxon>Bacillati</taxon>
        <taxon>Bacillota</taxon>
        <taxon>Bacilli</taxon>
        <taxon>Bacillales</taxon>
        <taxon>Fictibacillaceae</taxon>
        <taxon>Fictibacillus</taxon>
    </lineage>
</organism>
<dbReference type="InterPro" id="IPR025555">
    <property type="entry name" value="YppG"/>
</dbReference>
<proteinExistence type="predicted"/>
<evidence type="ECO:0000313" key="2">
    <source>
        <dbReference type="EMBL" id="KSU84842.1"/>
    </source>
</evidence>
<feature type="compositionally biased region" description="Pro residues" evidence="1">
    <location>
        <begin position="1"/>
        <end position="11"/>
    </location>
</feature>